<keyword evidence="5" id="KW-0547">Nucleotide-binding</keyword>
<dbReference type="PRINTS" id="PR00420">
    <property type="entry name" value="RNGMNOXGNASE"/>
</dbReference>
<organism evidence="7 8">
    <name type="scientific">Paenibacillus aestuarii</name>
    <dbReference type="NCBI Taxonomy" id="516965"/>
    <lineage>
        <taxon>Bacteria</taxon>
        <taxon>Bacillati</taxon>
        <taxon>Bacillota</taxon>
        <taxon>Bacilli</taxon>
        <taxon>Bacillales</taxon>
        <taxon>Paenibacillaceae</taxon>
        <taxon>Paenibacillus</taxon>
    </lineage>
</organism>
<dbReference type="Gene3D" id="3.50.50.60">
    <property type="entry name" value="FAD/NAD(P)-binding domain"/>
    <property type="match status" value="1"/>
</dbReference>
<dbReference type="PANTHER" id="PTHR46972">
    <property type="entry name" value="MONOOXYGENASE ASQM-RELATED"/>
    <property type="match status" value="1"/>
</dbReference>
<dbReference type="EMBL" id="JBHSMJ010000031">
    <property type="protein sequence ID" value="MFC5451266.1"/>
    <property type="molecule type" value="Genomic_DNA"/>
</dbReference>
<comment type="caution">
    <text evidence="5">Lacks conserved residue(s) required for the propagation of feature annotation.</text>
</comment>
<comment type="subunit">
    <text evidence="5">Monomer.</text>
</comment>
<keyword evidence="1 5" id="KW-0285">Flavoprotein</keyword>
<dbReference type="EC" id="1.14.13.-" evidence="5"/>
<reference evidence="8" key="1">
    <citation type="journal article" date="2019" name="Int. J. Syst. Evol. Microbiol.">
        <title>The Global Catalogue of Microorganisms (GCM) 10K type strain sequencing project: providing services to taxonomists for standard genome sequencing and annotation.</title>
        <authorList>
            <consortium name="The Broad Institute Genomics Platform"/>
            <consortium name="The Broad Institute Genome Sequencing Center for Infectious Disease"/>
            <person name="Wu L."/>
            <person name="Ma J."/>
        </authorList>
    </citation>
    <scope>NUCLEOTIDE SEQUENCE [LARGE SCALE GENOMIC DNA]</scope>
    <source>
        <strain evidence="8">KACC 11904</strain>
    </source>
</reference>
<keyword evidence="4 5" id="KW-0503">Monooxygenase</keyword>
<evidence type="ECO:0000313" key="7">
    <source>
        <dbReference type="EMBL" id="MFC5451266.1"/>
    </source>
</evidence>
<dbReference type="InterPro" id="IPR043683">
    <property type="entry name" value="TetX_monooxygenase"/>
</dbReference>
<feature type="binding site" evidence="5">
    <location>
        <position position="59"/>
    </location>
    <ligand>
        <name>FAD</name>
        <dbReference type="ChEBI" id="CHEBI:57692"/>
    </ligand>
</feature>
<name>A0ABW0KF07_9BACL</name>
<comment type="caution">
    <text evidence="7">The sequence shown here is derived from an EMBL/GenBank/DDBJ whole genome shotgun (WGS) entry which is preliminary data.</text>
</comment>
<comment type="similarity">
    <text evidence="5">Belongs to the aromatic-ring hydroxylase family. TetX subfamily.</text>
</comment>
<keyword evidence="2 5" id="KW-0274">FAD</keyword>
<accession>A0ABW0KF07</accession>
<keyword evidence="8" id="KW-1185">Reference proteome</keyword>
<evidence type="ECO:0000256" key="1">
    <source>
        <dbReference type="ARBA" id="ARBA00022630"/>
    </source>
</evidence>
<proteinExistence type="inferred from homology"/>
<comment type="domain">
    <text evidence="5">Consists of an N-terminal FAD-binding domain with a Rossman fold and a C-terminal substrate-binding domain.</text>
</comment>
<feature type="binding site" evidence="5">
    <location>
        <position position="309"/>
    </location>
    <ligand>
        <name>FAD</name>
        <dbReference type="ChEBI" id="CHEBI:57692"/>
    </ligand>
</feature>
<dbReference type="InterPro" id="IPR036188">
    <property type="entry name" value="FAD/NAD-bd_sf"/>
</dbReference>
<comment type="catalytic activity">
    <reaction evidence="5">
        <text>a tetracycline + NADPH + O2 + H(+) = an 11a-hydroxytetracycline + NADP(+) + H2O</text>
        <dbReference type="Rhea" id="RHEA:61444"/>
        <dbReference type="ChEBI" id="CHEBI:15377"/>
        <dbReference type="ChEBI" id="CHEBI:15378"/>
        <dbReference type="ChEBI" id="CHEBI:15379"/>
        <dbReference type="ChEBI" id="CHEBI:57783"/>
        <dbReference type="ChEBI" id="CHEBI:58349"/>
        <dbReference type="ChEBI" id="CHEBI:144644"/>
        <dbReference type="ChEBI" id="CHEBI:144645"/>
    </reaction>
</comment>
<protein>
    <recommendedName>
        <fullName evidence="5">Flavin-dependent monooxygenase</fullName>
    </recommendedName>
    <alternativeName>
        <fullName evidence="5">TetX monooxygenase</fullName>
        <shortName evidence="5">TetX</shortName>
        <ecNumber evidence="5">1.14.13.-</ecNumber>
    </alternativeName>
</protein>
<comment type="function">
    <text evidence="5">An FAD-requiring monooxygenase active on some tetracycline antibiotic derivatives, which leads to their inactivation. Hydroxylates carbon 11a of tetracycline and some analogs.</text>
</comment>
<dbReference type="HAMAP" id="MF_00845">
    <property type="entry name" value="TetX_monooxygenase"/>
    <property type="match status" value="1"/>
</dbReference>
<dbReference type="SUPFAM" id="SSF51905">
    <property type="entry name" value="FAD/NAD(P)-binding domain"/>
    <property type="match status" value="1"/>
</dbReference>
<dbReference type="PANTHER" id="PTHR46972:SF1">
    <property type="entry name" value="FAD DEPENDENT OXIDOREDUCTASE DOMAIN-CONTAINING PROTEIN"/>
    <property type="match status" value="1"/>
</dbReference>
<feature type="binding site" evidence="5">
    <location>
        <position position="117"/>
    </location>
    <ligand>
        <name>FAD</name>
        <dbReference type="ChEBI" id="CHEBI:57692"/>
    </ligand>
</feature>
<keyword evidence="3 5" id="KW-0560">Oxidoreductase</keyword>
<evidence type="ECO:0000256" key="3">
    <source>
        <dbReference type="ARBA" id="ARBA00023002"/>
    </source>
</evidence>
<evidence type="ECO:0000259" key="6">
    <source>
        <dbReference type="Pfam" id="PF01494"/>
    </source>
</evidence>
<feature type="domain" description="FAD-binding" evidence="6">
    <location>
        <begin position="17"/>
        <end position="359"/>
    </location>
</feature>
<dbReference type="Proteomes" id="UP001596044">
    <property type="component" value="Unassembled WGS sequence"/>
</dbReference>
<sequence>MPISNIATKSSWKNGRIAIIGGGPGGLSLALILQKYGIPAVVYEREAFDPNKERGGSLDIHDDSGQLALKEAGLLEEFQAIARYEGEDFRLLDQHGNVFMDEVADDSHDGDRPEIDRGALCDLLLQALDPDRIRYGYKLLQAVPLQDGKHELHFENGHSETVDLVVGADGAFSRVRPLLTDAAPEYAGLTMVELNVEAAAHPELAAFNARGKLFALGEHKAILAQLNGDGRIKVYASFRADRDWLDTCGIPFEQPEEAKRRLLEHFAGWDPMLLNYIRCAGDTLMPRRIYMLPVGLQWSGKPGVTLIGDAAHLMSPFAGEGVNLAMLDAMELALAIVNHEALDAAIAAYEAKMYAYSSQSAQMSDSNLQMIFGEEAAANLTAFFHEHNQTLQTH</sequence>
<dbReference type="InterPro" id="IPR002938">
    <property type="entry name" value="FAD-bd"/>
</dbReference>
<evidence type="ECO:0000256" key="2">
    <source>
        <dbReference type="ARBA" id="ARBA00022827"/>
    </source>
</evidence>
<evidence type="ECO:0000256" key="5">
    <source>
        <dbReference type="HAMAP-Rule" id="MF_00845"/>
    </source>
</evidence>
<comment type="cofactor">
    <cofactor evidence="5">
        <name>FAD</name>
        <dbReference type="ChEBI" id="CHEBI:57692"/>
    </cofactor>
</comment>
<evidence type="ECO:0000256" key="4">
    <source>
        <dbReference type="ARBA" id="ARBA00023033"/>
    </source>
</evidence>
<keyword evidence="5" id="KW-0963">Cytoplasm</keyword>
<gene>
    <name evidence="7" type="ORF">ACFPOG_23810</name>
</gene>
<evidence type="ECO:0000313" key="8">
    <source>
        <dbReference type="Proteomes" id="UP001596044"/>
    </source>
</evidence>
<dbReference type="Pfam" id="PF01494">
    <property type="entry name" value="FAD_binding_3"/>
    <property type="match status" value="1"/>
</dbReference>
<dbReference type="RefSeq" id="WP_270878049.1">
    <property type="nucleotide sequence ID" value="NZ_JAQFVF010000015.1"/>
</dbReference>
<comment type="subcellular location">
    <subcellularLocation>
        <location evidence="5">Cytoplasm</location>
    </subcellularLocation>
</comment>
<keyword evidence="5" id="KW-0521">NADP</keyword>